<dbReference type="Pfam" id="PF12641">
    <property type="entry name" value="Flavodoxin_3"/>
    <property type="match status" value="1"/>
</dbReference>
<dbReference type="EMBL" id="CAFBNC010000002">
    <property type="protein sequence ID" value="CAB4921464.1"/>
    <property type="molecule type" value="Genomic_DNA"/>
</dbReference>
<evidence type="ECO:0000313" key="3">
    <source>
        <dbReference type="EMBL" id="CAB4921464.1"/>
    </source>
</evidence>
<dbReference type="EMBL" id="CAEMXZ010000004">
    <property type="protein sequence ID" value="CAB4322428.1"/>
    <property type="molecule type" value="Genomic_DNA"/>
</dbReference>
<dbReference type="SUPFAM" id="SSF52218">
    <property type="entry name" value="Flavoproteins"/>
    <property type="match status" value="1"/>
</dbReference>
<sequence>MNAVVIHESLTGNTEKAAIRIAEHLVEAGVDAVACSTTKIDFQALADADLVIVGSWTDGLFLFGQKPARGDRLSKLPFMTGKRCAVFCTYAIETGKTLEKLTTIMESRGADVIGGYAIKRSAIDAGAQEFVDRLLGVLAV</sequence>
<protein>
    <submittedName>
        <fullName evidence="2">Unannotated protein</fullName>
    </submittedName>
</protein>
<evidence type="ECO:0000259" key="1">
    <source>
        <dbReference type="PROSITE" id="PS50902"/>
    </source>
</evidence>
<gene>
    <name evidence="2" type="ORF">UFOPK1392_00162</name>
    <name evidence="3" type="ORF">UFOPK3733_00097</name>
</gene>
<accession>A0A6J5YFR9</accession>
<proteinExistence type="predicted"/>
<organism evidence="2">
    <name type="scientific">freshwater metagenome</name>
    <dbReference type="NCBI Taxonomy" id="449393"/>
    <lineage>
        <taxon>unclassified sequences</taxon>
        <taxon>metagenomes</taxon>
        <taxon>ecological metagenomes</taxon>
    </lineage>
</organism>
<dbReference type="PROSITE" id="PS50902">
    <property type="entry name" value="FLAVODOXIN_LIKE"/>
    <property type="match status" value="1"/>
</dbReference>
<reference evidence="2" key="1">
    <citation type="submission" date="2020-05" db="EMBL/GenBank/DDBJ databases">
        <authorList>
            <person name="Chiriac C."/>
            <person name="Salcher M."/>
            <person name="Ghai R."/>
            <person name="Kavagutti S V."/>
        </authorList>
    </citation>
    <scope>NUCLEOTIDE SEQUENCE</scope>
</reference>
<dbReference type="InterPro" id="IPR008254">
    <property type="entry name" value="Flavodoxin/NO_synth"/>
</dbReference>
<dbReference type="Gene3D" id="3.40.50.360">
    <property type="match status" value="1"/>
</dbReference>
<name>A0A6J5YFR9_9ZZZZ</name>
<feature type="domain" description="Flavodoxin-like" evidence="1">
    <location>
        <begin position="3"/>
        <end position="135"/>
    </location>
</feature>
<dbReference type="InterPro" id="IPR029039">
    <property type="entry name" value="Flavoprotein-like_sf"/>
</dbReference>
<evidence type="ECO:0000313" key="2">
    <source>
        <dbReference type="EMBL" id="CAB4322428.1"/>
    </source>
</evidence>
<dbReference type="AlphaFoldDB" id="A0A6J5YFR9"/>
<dbReference type="GO" id="GO:0010181">
    <property type="term" value="F:FMN binding"/>
    <property type="evidence" value="ECO:0007669"/>
    <property type="project" value="InterPro"/>
</dbReference>